<proteinExistence type="predicted"/>
<gene>
    <name evidence="1" type="ORF">EDB81DRAFT_671874</name>
</gene>
<organism evidence="1 2">
    <name type="scientific">Dactylonectria macrodidyma</name>
    <dbReference type="NCBI Taxonomy" id="307937"/>
    <lineage>
        <taxon>Eukaryota</taxon>
        <taxon>Fungi</taxon>
        <taxon>Dikarya</taxon>
        <taxon>Ascomycota</taxon>
        <taxon>Pezizomycotina</taxon>
        <taxon>Sordariomycetes</taxon>
        <taxon>Hypocreomycetidae</taxon>
        <taxon>Hypocreales</taxon>
        <taxon>Nectriaceae</taxon>
        <taxon>Dactylonectria</taxon>
    </lineage>
</organism>
<sequence>KEHNALYNTSLRQLHKALKAKYNLNNISYISYTLAVNVYYTIVRTYLGEGAGLIVCLLTNHNRVASEFYRSNYTFYPLSFHPAYRNFSSDRLPAFLDSNLFTIIKENISY</sequence>
<comment type="caution">
    <text evidence="1">The sequence shown here is derived from an EMBL/GenBank/DDBJ whole genome shotgun (WGS) entry which is preliminary data.</text>
</comment>
<protein>
    <submittedName>
        <fullName evidence="1">Uncharacterized protein</fullName>
    </submittedName>
</protein>
<dbReference type="Proteomes" id="UP000738349">
    <property type="component" value="Unassembled WGS sequence"/>
</dbReference>
<evidence type="ECO:0000313" key="1">
    <source>
        <dbReference type="EMBL" id="KAH7110767.1"/>
    </source>
</evidence>
<dbReference type="EMBL" id="JAGMUV010000044">
    <property type="protein sequence ID" value="KAH7110767.1"/>
    <property type="molecule type" value="Genomic_DNA"/>
</dbReference>
<keyword evidence="2" id="KW-1185">Reference proteome</keyword>
<dbReference type="AlphaFoldDB" id="A0A9P9D1H6"/>
<reference evidence="1" key="1">
    <citation type="journal article" date="2021" name="Nat. Commun.">
        <title>Genetic determinants of endophytism in the Arabidopsis root mycobiome.</title>
        <authorList>
            <person name="Mesny F."/>
            <person name="Miyauchi S."/>
            <person name="Thiergart T."/>
            <person name="Pickel B."/>
            <person name="Atanasova L."/>
            <person name="Karlsson M."/>
            <person name="Huettel B."/>
            <person name="Barry K.W."/>
            <person name="Haridas S."/>
            <person name="Chen C."/>
            <person name="Bauer D."/>
            <person name="Andreopoulos W."/>
            <person name="Pangilinan J."/>
            <person name="LaButti K."/>
            <person name="Riley R."/>
            <person name="Lipzen A."/>
            <person name="Clum A."/>
            <person name="Drula E."/>
            <person name="Henrissat B."/>
            <person name="Kohler A."/>
            <person name="Grigoriev I.V."/>
            <person name="Martin F.M."/>
            <person name="Hacquard S."/>
        </authorList>
    </citation>
    <scope>NUCLEOTIDE SEQUENCE</scope>
    <source>
        <strain evidence="1">MPI-CAGE-AT-0147</strain>
    </source>
</reference>
<accession>A0A9P9D1H6</accession>
<dbReference type="OrthoDB" id="5243188at2759"/>
<evidence type="ECO:0000313" key="2">
    <source>
        <dbReference type="Proteomes" id="UP000738349"/>
    </source>
</evidence>
<name>A0A9P9D1H6_9HYPO</name>
<feature type="non-terminal residue" evidence="1">
    <location>
        <position position="1"/>
    </location>
</feature>